<dbReference type="InterPro" id="IPR033248">
    <property type="entry name" value="Transketolase_C"/>
</dbReference>
<dbReference type="SUPFAM" id="SSF52922">
    <property type="entry name" value="TK C-terminal domain-like"/>
    <property type="match status" value="1"/>
</dbReference>
<dbReference type="InterPro" id="IPR005475">
    <property type="entry name" value="Transketolase-like_Pyr-bd"/>
</dbReference>
<dbReference type="CDD" id="cd07033">
    <property type="entry name" value="TPP_PYR_DXS_TK_like"/>
    <property type="match status" value="1"/>
</dbReference>
<dbReference type="SMART" id="SM00861">
    <property type="entry name" value="Transket_pyr"/>
    <property type="match status" value="1"/>
</dbReference>
<dbReference type="EMBL" id="VXOY01000010">
    <property type="protein sequence ID" value="MYE38124.1"/>
    <property type="molecule type" value="Genomic_DNA"/>
</dbReference>
<dbReference type="PANTHER" id="PTHR43825:SF1">
    <property type="entry name" value="TRANSKETOLASE-LIKE PYRIMIDINE-BINDING DOMAIN-CONTAINING PROTEIN"/>
    <property type="match status" value="1"/>
</dbReference>
<dbReference type="InterPro" id="IPR020826">
    <property type="entry name" value="Transketolase_BS"/>
</dbReference>
<feature type="domain" description="Transketolase-like pyrimidine-binding" evidence="5">
    <location>
        <begin position="23"/>
        <end position="196"/>
    </location>
</feature>
<dbReference type="Gene3D" id="3.40.50.920">
    <property type="match status" value="1"/>
</dbReference>
<dbReference type="AlphaFoldDB" id="A0A845DBU2"/>
<sequence length="339" mass="36791">MKYNSRLSLSQPQFTLQSKVEYAKTRDGYGRGLVEAGVANKNVIVLCADLSESTRSEWFAKEFPDRFVQMGVAEQNMATVAAGIAATGKIVFISSYAAFSPGRNNEQIRTTISYNSWGADEDKKITVIIAGAHAGISVGPDGATHQALEDVALMRVQPGMVVVVPTDLHEAQKATVALAQRKGPAYIRFGRAEYPIITTEKTPFEIGKAFVYTEGKDATIVANGPLVHKALCAASALAEQGVVCEVINCPTVKPLDGETIERSVRKTNALVSAEEHQITGGLGSVLAEYLSTHYPVPQEFIGVKDRFGESGTPDELFQRFEMDVVHIQEAVQRVIQRKS</sequence>
<comment type="caution">
    <text evidence="6">The sequence shown here is derived from an EMBL/GenBank/DDBJ whole genome shotgun (WGS) entry which is preliminary data.</text>
</comment>
<evidence type="ECO:0000256" key="1">
    <source>
        <dbReference type="ARBA" id="ARBA00001964"/>
    </source>
</evidence>
<organism evidence="6 7">
    <name type="scientific">Candidatus Spechtbacteria bacterium SB0662_bin_43</name>
    <dbReference type="NCBI Taxonomy" id="2604897"/>
    <lineage>
        <taxon>Bacteria</taxon>
        <taxon>Candidatus Spechtiibacteriota</taxon>
    </lineage>
</organism>
<dbReference type="InterPro" id="IPR051157">
    <property type="entry name" value="PDH/Transketolase"/>
</dbReference>
<dbReference type="InterPro" id="IPR029061">
    <property type="entry name" value="THDP-binding"/>
</dbReference>
<accession>A0A845DBU2</accession>
<dbReference type="Proteomes" id="UP000449092">
    <property type="component" value="Unassembled WGS sequence"/>
</dbReference>
<evidence type="ECO:0000256" key="4">
    <source>
        <dbReference type="ARBA" id="ARBA00023052"/>
    </source>
</evidence>
<dbReference type="Pfam" id="PF02779">
    <property type="entry name" value="Transket_pyr"/>
    <property type="match status" value="1"/>
</dbReference>
<comment type="similarity">
    <text evidence="2">Belongs to the transketolase family.</text>
</comment>
<evidence type="ECO:0000313" key="6">
    <source>
        <dbReference type="EMBL" id="MYE38124.1"/>
    </source>
</evidence>
<name>A0A845DBU2_9BACT</name>
<gene>
    <name evidence="6" type="ORF">F4X82_01215</name>
</gene>
<dbReference type="FunFam" id="3.40.50.970:FF:000129">
    <property type="entry name" value="Transketolase"/>
    <property type="match status" value="1"/>
</dbReference>
<evidence type="ECO:0000256" key="3">
    <source>
        <dbReference type="ARBA" id="ARBA00022679"/>
    </source>
</evidence>
<dbReference type="InterPro" id="IPR009014">
    <property type="entry name" value="Transketo_C/PFOR_II"/>
</dbReference>
<protein>
    <submittedName>
        <fullName evidence="6">Transketolase family protein</fullName>
    </submittedName>
</protein>
<keyword evidence="4" id="KW-0786">Thiamine pyrophosphate</keyword>
<dbReference type="PROSITE" id="PS00802">
    <property type="entry name" value="TRANSKETOLASE_2"/>
    <property type="match status" value="1"/>
</dbReference>
<proteinExistence type="inferred from homology"/>
<dbReference type="Pfam" id="PF02780">
    <property type="entry name" value="Transketolase_C"/>
    <property type="match status" value="1"/>
</dbReference>
<comment type="cofactor">
    <cofactor evidence="1">
        <name>thiamine diphosphate</name>
        <dbReference type="ChEBI" id="CHEBI:58937"/>
    </cofactor>
</comment>
<dbReference type="GO" id="GO:0016740">
    <property type="term" value="F:transferase activity"/>
    <property type="evidence" value="ECO:0007669"/>
    <property type="project" value="UniProtKB-KW"/>
</dbReference>
<dbReference type="Gene3D" id="3.40.50.970">
    <property type="match status" value="1"/>
</dbReference>
<evidence type="ECO:0000313" key="7">
    <source>
        <dbReference type="Proteomes" id="UP000449092"/>
    </source>
</evidence>
<keyword evidence="3" id="KW-0808">Transferase</keyword>
<reference evidence="6 7" key="1">
    <citation type="submission" date="2019-09" db="EMBL/GenBank/DDBJ databases">
        <title>Characterisation of the sponge microbiome using genome-centric metagenomics.</title>
        <authorList>
            <person name="Engelberts J.P."/>
            <person name="Robbins S.J."/>
            <person name="De Goeij J.M."/>
            <person name="Aranda M."/>
            <person name="Bell S.C."/>
            <person name="Webster N.S."/>
        </authorList>
    </citation>
    <scope>NUCLEOTIDE SEQUENCE [LARGE SCALE GENOMIC DNA]</scope>
    <source>
        <strain evidence="6">SB0662_bin_43</strain>
    </source>
</reference>
<evidence type="ECO:0000259" key="5">
    <source>
        <dbReference type="SMART" id="SM00861"/>
    </source>
</evidence>
<dbReference type="PANTHER" id="PTHR43825">
    <property type="entry name" value="PYRUVATE DEHYDROGENASE E1 COMPONENT"/>
    <property type="match status" value="1"/>
</dbReference>
<dbReference type="SUPFAM" id="SSF52518">
    <property type="entry name" value="Thiamin diphosphate-binding fold (THDP-binding)"/>
    <property type="match status" value="1"/>
</dbReference>
<evidence type="ECO:0000256" key="2">
    <source>
        <dbReference type="ARBA" id="ARBA00007131"/>
    </source>
</evidence>